<keyword evidence="1" id="KW-0732">Signal</keyword>
<dbReference type="InterPro" id="IPR021255">
    <property type="entry name" value="DUF2807"/>
</dbReference>
<gene>
    <name evidence="3" type="ORF">NX773_17870</name>
</gene>
<dbReference type="Gene3D" id="2.160.20.120">
    <property type="match status" value="1"/>
</dbReference>
<dbReference type="RefSeq" id="WP_258857653.1">
    <property type="nucleotide sequence ID" value="NZ_JANUGV010000005.1"/>
</dbReference>
<evidence type="ECO:0000313" key="4">
    <source>
        <dbReference type="Proteomes" id="UP001205861"/>
    </source>
</evidence>
<feature type="domain" description="Putative auto-transporter adhesin head GIN" evidence="2">
    <location>
        <begin position="38"/>
        <end position="238"/>
    </location>
</feature>
<reference evidence="3 4" key="1">
    <citation type="submission" date="2022-08" db="EMBL/GenBank/DDBJ databases">
        <title>Reclassification of Massilia species as members of the genera Telluria, Duganella, Pseudoduganella, Mokoshia gen. nov. and Zemynaea gen. nov. using orthogonal and non-orthogonal genome-based approaches.</title>
        <authorList>
            <person name="Bowman J.P."/>
        </authorList>
    </citation>
    <scope>NUCLEOTIDE SEQUENCE [LARGE SCALE GENOMIC DNA]</scope>
    <source>
        <strain evidence="3 4">JCM 31607</strain>
    </source>
</reference>
<feature type="signal peptide" evidence="1">
    <location>
        <begin position="1"/>
        <end position="23"/>
    </location>
</feature>
<accession>A0ABT2BQA8</accession>
<dbReference type="EMBL" id="JANUGV010000005">
    <property type="protein sequence ID" value="MCS0610038.1"/>
    <property type="molecule type" value="Genomic_DNA"/>
</dbReference>
<dbReference type="PANTHER" id="PTHR39200">
    <property type="entry name" value="HYPOTHETICAL EXPORTED PROTEIN"/>
    <property type="match status" value="1"/>
</dbReference>
<evidence type="ECO:0000313" key="3">
    <source>
        <dbReference type="EMBL" id="MCS0610038.1"/>
    </source>
</evidence>
<evidence type="ECO:0000259" key="2">
    <source>
        <dbReference type="Pfam" id="PF10988"/>
    </source>
</evidence>
<organism evidence="3 4">
    <name type="scientific">Massilia solisilvae</name>
    <dbReference type="NCBI Taxonomy" id="1811225"/>
    <lineage>
        <taxon>Bacteria</taxon>
        <taxon>Pseudomonadati</taxon>
        <taxon>Pseudomonadota</taxon>
        <taxon>Betaproteobacteria</taxon>
        <taxon>Burkholderiales</taxon>
        <taxon>Oxalobacteraceae</taxon>
        <taxon>Telluria group</taxon>
        <taxon>Massilia</taxon>
    </lineage>
</organism>
<evidence type="ECO:0000256" key="1">
    <source>
        <dbReference type="SAM" id="SignalP"/>
    </source>
</evidence>
<dbReference type="PANTHER" id="PTHR39200:SF1">
    <property type="entry name" value="AUTO-TRANSPORTER ADHESIN HEAD GIN DOMAIN-CONTAINING PROTEIN-RELATED"/>
    <property type="match status" value="1"/>
</dbReference>
<name>A0ABT2BQA8_9BURK</name>
<proteinExistence type="predicted"/>
<keyword evidence="4" id="KW-1185">Reference proteome</keyword>
<dbReference type="Pfam" id="PF10988">
    <property type="entry name" value="DUF2807"/>
    <property type="match status" value="1"/>
</dbReference>
<comment type="caution">
    <text evidence="3">The sequence shown here is derived from an EMBL/GenBank/DDBJ whole genome shotgun (WGS) entry which is preliminary data.</text>
</comment>
<feature type="chain" id="PRO_5045287774" evidence="1">
    <location>
        <begin position="24"/>
        <end position="254"/>
    </location>
</feature>
<dbReference type="Proteomes" id="UP001205861">
    <property type="component" value="Unassembled WGS sequence"/>
</dbReference>
<sequence>MNKLLGTALVATTLSLATHSAFAEEQVRESRAVDAKVTKIKLGGVVSLNVHQGATPSLVISGDKSAVARVTTSQHGDTLDIDTESHTNFHWRSEKLQADLTVPNLDEFVSQGVGSSSITGFSGDKMRVSLDGAGSLTMSTRYRYLDATLGGVGSFTLDNRGAERMELGMRGAGRMTVTGDVKQLYGRLSGVGSLDANNLRADSVDLQMSGMGSATVFAKTSASMSLSGLGSATVYGNPATRNATTSGLGKVSWK</sequence>
<protein>
    <submittedName>
        <fullName evidence="3">DUF2807 domain-containing protein</fullName>
    </submittedName>
</protein>